<dbReference type="SUPFAM" id="SSF51126">
    <property type="entry name" value="Pectin lyase-like"/>
    <property type="match status" value="2"/>
</dbReference>
<dbReference type="FunFam" id="2.160.20.10:FF:000049">
    <property type="entry name" value="Putative exo-beta-1,3-glucanase"/>
    <property type="match status" value="1"/>
</dbReference>
<proteinExistence type="predicted"/>
<evidence type="ECO:0000259" key="3">
    <source>
        <dbReference type="PROSITE" id="PS51782"/>
    </source>
</evidence>
<dbReference type="Gene3D" id="3.10.350.10">
    <property type="entry name" value="LysM domain"/>
    <property type="match status" value="2"/>
</dbReference>
<evidence type="ECO:0000313" key="4">
    <source>
        <dbReference type="EMBL" id="KAK4194008.1"/>
    </source>
</evidence>
<feature type="domain" description="LysM" evidence="3">
    <location>
        <begin position="1188"/>
        <end position="1234"/>
    </location>
</feature>
<dbReference type="SMART" id="SM00257">
    <property type="entry name" value="LysM"/>
    <property type="match status" value="1"/>
</dbReference>
<accession>A0AAN6X5Y5</accession>
<dbReference type="InterPro" id="IPR012334">
    <property type="entry name" value="Pectin_lyas_fold"/>
</dbReference>
<sequence length="1591" mass="170988">MLSRCHHSAPACLIPGNCGQQRGLPPVPASRESPSYEVMSEWAGQDSRLHARAHQHHLHHPRSNYTSLNQTAGGAAELVRQAQAALAEINKERVEHPSFNKYEFRETARDPELAPFVELHTSNSTLKRRQANNGSDDTATKNYRIPPELAEAARIVAESTPQVPTGNHSETAEALRLKYRPQTNDTNKPEPLKTPEGALSIFGDDVAPQNFQPVLQEDAHDKEKRQSGGSSYWMVGMGSQGSSPFGPSGYQVWRNVKDFGAVGDGVTDDTAAINLAISSGGRCGANCGSSTVVPAVVFFPPGTYLVSGEIIMYYNTQLLGDPHNLPTLLAASSFLGRGIIISDVYISDDEQWYINQSNFLRSIRNFKMDIRLANPWNYMFCIHWQVAQGTSLENIEFYMLFDSQVPGNNQQGIYMENGSGGFLGDLTFVGGAFGAYFGNQQFTTSGLVFYGCRTALQVHWDWAWTMHDFVIDSCQQGLVIVGGAGGLHSTGQGVGSVVLADSIIANTPTGIVTSLLAENSTSFLLQNVGFFGVQTAISDSFQNQVLLAGVPGGARVVDSWGFGMVNNATNGMATFTNAGYMTPMPRKPELTGKQYDQMQPNLFTRRRPKYYDVPANKVINVKAFGAMGDGVTDDTAVLNGILQGAANTSSVVFFPFGVYIVRDTLRIPVGSRVIGQSWSQIMGTGSKFADELHPRPVVQVGRPGDAGILEIQDMMFTVKGATAGAIVVQWNVRETTTGSAGLWDTHVRVGGAKGSDLDLAKCPKLTGTVNPNCKAASLLMHLTPGSTAYMENSWIWVADHDLDKVTQDQIDIYAARCLLVESDRAWLWGTASEHCVLYQYQFSNAQNIMMSMIQTESPYFQPTPMAPLPFTTGLFSNDPTFSNCTASSSPAKCAVSWAVRIIDSTSIYMLGAGLYSWFYNYGQACVDTDDCQTRGFEVEESGDIWIYNLCTKAIVEMISPLGGVPTYAQDNMNGFLASILGWFQGTNNIGGKRTFKGYQVWTAESLESLNQPLSTNCVSALTEVIKCDDLTRDFISPSMRGAPGNATVTASVCDAGCGKSLKAWFDGVAVACADYTIVDAVPMVRGGNIWAGYNETCLRDAATGDYCHNIIDAFPSVSNITEMATNHICSDCWLKHLSIKQGSRYSGYDDFMKSRLEYSYSRCNQNNATAIPPPVINLPEPSNLCFAGEYTTVAGDTCDSIALAKNVSSAALYLGNPDTLANCNDIPAGTELCLPPSCEITHRLHSNETCRSIETNATIRAVVTLSPGDVKEYNPWLDYGCTNLHSASDAAFGHVICLSPQNGLYSGQPNAGDTTIPKPSSGYSDYWTAAPANATVATGTTLNCGEWHVAAADDTCMSILASTPGSTISIFMMVNPSLGTDITACSSLLVTGHAYCAVPHHAWDNSDIQDANLMTPSFCANHCQQAGFTLFGLENGSSCFCGNNLSSGTKPTYPTCTVSCPGDSAQKCGGSSSTSLWGLDPLPPAVGAADQPSGALTYGDCRPNAGTTGYSFTGATLISATAMTPQLCGNFCKSRGFMLVAVQNGSECRCALSGRSPAVTPVDDSQCDTPCSGDASKMCGSATLFNYYYWV</sequence>
<dbReference type="Pfam" id="PF01476">
    <property type="entry name" value="LysM"/>
    <property type="match status" value="1"/>
</dbReference>
<dbReference type="PROSITE" id="PS51212">
    <property type="entry name" value="WSC"/>
    <property type="match status" value="2"/>
</dbReference>
<dbReference type="InterPro" id="IPR002889">
    <property type="entry name" value="WSC_carb-bd"/>
</dbReference>
<dbReference type="PANTHER" id="PTHR33928:SF2">
    <property type="entry name" value="PECTATE LYASE SUPERFAMILY PROTEIN DOMAIN-CONTAINING PROTEIN-RELATED"/>
    <property type="match status" value="1"/>
</dbReference>
<evidence type="ECO:0000259" key="2">
    <source>
        <dbReference type="PROSITE" id="PS51212"/>
    </source>
</evidence>
<dbReference type="InterPro" id="IPR018392">
    <property type="entry name" value="LysM"/>
</dbReference>
<dbReference type="Gene3D" id="2.160.20.10">
    <property type="entry name" value="Single-stranded right-handed beta-helix, Pectin lyase-like"/>
    <property type="match status" value="2"/>
</dbReference>
<dbReference type="EMBL" id="MU864151">
    <property type="protein sequence ID" value="KAK4194008.1"/>
    <property type="molecule type" value="Genomic_DNA"/>
</dbReference>
<dbReference type="InterPro" id="IPR011050">
    <property type="entry name" value="Pectin_lyase_fold/virulence"/>
</dbReference>
<dbReference type="InterPro" id="IPR036779">
    <property type="entry name" value="LysM_dom_sf"/>
</dbReference>
<comment type="caution">
    <text evidence="4">The sequence shown here is derived from an EMBL/GenBank/DDBJ whole genome shotgun (WGS) entry which is preliminary data.</text>
</comment>
<dbReference type="PROSITE" id="PS51782">
    <property type="entry name" value="LYSM"/>
    <property type="match status" value="1"/>
</dbReference>
<organism evidence="4 5">
    <name type="scientific">Triangularia verruculosa</name>
    <dbReference type="NCBI Taxonomy" id="2587418"/>
    <lineage>
        <taxon>Eukaryota</taxon>
        <taxon>Fungi</taxon>
        <taxon>Dikarya</taxon>
        <taxon>Ascomycota</taxon>
        <taxon>Pezizomycotina</taxon>
        <taxon>Sordariomycetes</taxon>
        <taxon>Sordariomycetidae</taxon>
        <taxon>Sordariales</taxon>
        <taxon>Podosporaceae</taxon>
        <taxon>Triangularia</taxon>
    </lineage>
</organism>
<dbReference type="CDD" id="cd23668">
    <property type="entry name" value="GH55_beta13glucanase-like"/>
    <property type="match status" value="1"/>
</dbReference>
<feature type="region of interest" description="Disordered" evidence="1">
    <location>
        <begin position="177"/>
        <end position="196"/>
    </location>
</feature>
<gene>
    <name evidence="4" type="ORF">QBC40DRAFT_344392</name>
</gene>
<feature type="domain" description="WSC" evidence="2">
    <location>
        <begin position="1495"/>
        <end position="1591"/>
    </location>
</feature>
<feature type="domain" description="WSC" evidence="2">
    <location>
        <begin position="1379"/>
        <end position="1480"/>
    </location>
</feature>
<dbReference type="Pfam" id="PF01822">
    <property type="entry name" value="WSC"/>
    <property type="match status" value="2"/>
</dbReference>
<dbReference type="Pfam" id="PF12708">
    <property type="entry name" value="Pect-lyase_RHGA_epim"/>
    <property type="match status" value="2"/>
</dbReference>
<name>A0AAN6X5Y5_9PEZI</name>
<keyword evidence="4" id="KW-0456">Lyase</keyword>
<dbReference type="GO" id="GO:0004650">
    <property type="term" value="F:polygalacturonase activity"/>
    <property type="evidence" value="ECO:0007669"/>
    <property type="project" value="InterPro"/>
</dbReference>
<reference evidence="4" key="1">
    <citation type="journal article" date="2023" name="Mol. Phylogenet. Evol.">
        <title>Genome-scale phylogeny and comparative genomics of the fungal order Sordariales.</title>
        <authorList>
            <person name="Hensen N."/>
            <person name="Bonometti L."/>
            <person name="Westerberg I."/>
            <person name="Brannstrom I.O."/>
            <person name="Guillou S."/>
            <person name="Cros-Aarteil S."/>
            <person name="Calhoun S."/>
            <person name="Haridas S."/>
            <person name="Kuo A."/>
            <person name="Mondo S."/>
            <person name="Pangilinan J."/>
            <person name="Riley R."/>
            <person name="LaButti K."/>
            <person name="Andreopoulos B."/>
            <person name="Lipzen A."/>
            <person name="Chen C."/>
            <person name="Yan M."/>
            <person name="Daum C."/>
            <person name="Ng V."/>
            <person name="Clum A."/>
            <person name="Steindorff A."/>
            <person name="Ohm R.A."/>
            <person name="Martin F."/>
            <person name="Silar P."/>
            <person name="Natvig D.O."/>
            <person name="Lalanne C."/>
            <person name="Gautier V."/>
            <person name="Ament-Velasquez S.L."/>
            <person name="Kruys A."/>
            <person name="Hutchinson M.I."/>
            <person name="Powell A.J."/>
            <person name="Barry K."/>
            <person name="Miller A.N."/>
            <person name="Grigoriev I.V."/>
            <person name="Debuchy R."/>
            <person name="Gladieux P."/>
            <person name="Hiltunen Thoren M."/>
            <person name="Johannesson H."/>
        </authorList>
    </citation>
    <scope>NUCLEOTIDE SEQUENCE</scope>
    <source>
        <strain evidence="4">CBS 315.58</strain>
    </source>
</reference>
<dbReference type="SMART" id="SM00321">
    <property type="entry name" value="WSC"/>
    <property type="match status" value="2"/>
</dbReference>
<dbReference type="CDD" id="cd00118">
    <property type="entry name" value="LysM"/>
    <property type="match status" value="1"/>
</dbReference>
<keyword evidence="5" id="KW-1185">Reference proteome</keyword>
<protein>
    <submittedName>
        <fullName evidence="4">Pectate lyase superfamily protein-domain-containing protein</fullName>
    </submittedName>
</protein>
<evidence type="ECO:0000256" key="1">
    <source>
        <dbReference type="SAM" id="MobiDB-lite"/>
    </source>
</evidence>
<reference evidence="4" key="2">
    <citation type="submission" date="2023-05" db="EMBL/GenBank/DDBJ databases">
        <authorList>
            <consortium name="Lawrence Berkeley National Laboratory"/>
            <person name="Steindorff A."/>
            <person name="Hensen N."/>
            <person name="Bonometti L."/>
            <person name="Westerberg I."/>
            <person name="Brannstrom I.O."/>
            <person name="Guillou S."/>
            <person name="Cros-Aarteil S."/>
            <person name="Calhoun S."/>
            <person name="Haridas S."/>
            <person name="Kuo A."/>
            <person name="Mondo S."/>
            <person name="Pangilinan J."/>
            <person name="Riley R."/>
            <person name="Labutti K."/>
            <person name="Andreopoulos B."/>
            <person name="Lipzen A."/>
            <person name="Chen C."/>
            <person name="Yanf M."/>
            <person name="Daum C."/>
            <person name="Ng V."/>
            <person name="Clum A."/>
            <person name="Ohm R."/>
            <person name="Martin F."/>
            <person name="Silar P."/>
            <person name="Natvig D."/>
            <person name="Lalanne C."/>
            <person name="Gautier V."/>
            <person name="Ament-Velasquez S.L."/>
            <person name="Kruys A."/>
            <person name="Hutchinson M.I."/>
            <person name="Powell A.J."/>
            <person name="Barry K."/>
            <person name="Miller A.N."/>
            <person name="Grigoriev I.V."/>
            <person name="Debuchy R."/>
            <person name="Gladieux P."/>
            <person name="Thoren M.H."/>
            <person name="Johannesson H."/>
        </authorList>
    </citation>
    <scope>NUCLEOTIDE SEQUENCE</scope>
    <source>
        <strain evidence="4">CBS 315.58</strain>
    </source>
</reference>
<evidence type="ECO:0000313" key="5">
    <source>
        <dbReference type="Proteomes" id="UP001303160"/>
    </source>
</evidence>
<dbReference type="PANTHER" id="PTHR33928">
    <property type="entry name" value="POLYGALACTURONASE QRT3"/>
    <property type="match status" value="1"/>
</dbReference>
<dbReference type="Proteomes" id="UP001303160">
    <property type="component" value="Unassembled WGS sequence"/>
</dbReference>
<dbReference type="GO" id="GO:0016829">
    <property type="term" value="F:lyase activity"/>
    <property type="evidence" value="ECO:0007669"/>
    <property type="project" value="UniProtKB-KW"/>
</dbReference>
<dbReference type="InterPro" id="IPR039279">
    <property type="entry name" value="QRT3-like"/>
</dbReference>
<dbReference type="InterPro" id="IPR024535">
    <property type="entry name" value="RHGA/B-epi-like_pectate_lyase"/>
</dbReference>